<keyword evidence="3 4" id="KW-0472">Membrane</keyword>
<dbReference type="PANTHER" id="PTHR23523:SF2">
    <property type="entry name" value="2-NITROIMIDAZOLE TRANSPORTER"/>
    <property type="match status" value="1"/>
</dbReference>
<dbReference type="CDD" id="cd17339">
    <property type="entry name" value="MFS_NIMT_CynX_like"/>
    <property type="match status" value="1"/>
</dbReference>
<feature type="transmembrane region" description="Helical" evidence="4">
    <location>
        <begin position="308"/>
        <end position="327"/>
    </location>
</feature>
<dbReference type="EMBL" id="JACHIL010000001">
    <property type="protein sequence ID" value="MBB5089560.1"/>
    <property type="molecule type" value="Genomic_DNA"/>
</dbReference>
<evidence type="ECO:0000256" key="1">
    <source>
        <dbReference type="ARBA" id="ARBA00022692"/>
    </source>
</evidence>
<dbReference type="GO" id="GO:0022857">
    <property type="term" value="F:transmembrane transporter activity"/>
    <property type="evidence" value="ECO:0007669"/>
    <property type="project" value="InterPro"/>
</dbReference>
<dbReference type="SUPFAM" id="SSF103473">
    <property type="entry name" value="MFS general substrate transporter"/>
    <property type="match status" value="1"/>
</dbReference>
<keyword evidence="1 4" id="KW-0812">Transmembrane</keyword>
<reference evidence="5 6" key="1">
    <citation type="submission" date="2020-08" db="EMBL/GenBank/DDBJ databases">
        <title>Genomic Encyclopedia of Type Strains, Phase IV (KMG-IV): sequencing the most valuable type-strain genomes for metagenomic binning, comparative biology and taxonomic classification.</title>
        <authorList>
            <person name="Goeker M."/>
        </authorList>
    </citation>
    <scope>NUCLEOTIDE SEQUENCE [LARGE SCALE GENOMIC DNA]</scope>
    <source>
        <strain evidence="5 6">DSM 25620</strain>
    </source>
</reference>
<evidence type="ECO:0000256" key="3">
    <source>
        <dbReference type="ARBA" id="ARBA00023136"/>
    </source>
</evidence>
<dbReference type="PANTHER" id="PTHR23523">
    <property type="match status" value="1"/>
</dbReference>
<feature type="transmembrane region" description="Helical" evidence="4">
    <location>
        <begin position="165"/>
        <end position="190"/>
    </location>
</feature>
<evidence type="ECO:0000256" key="4">
    <source>
        <dbReference type="SAM" id="Phobius"/>
    </source>
</evidence>
<keyword evidence="2 4" id="KW-1133">Transmembrane helix</keyword>
<name>A0A7W8AHU1_9HYPH</name>
<feature type="transmembrane region" description="Helical" evidence="4">
    <location>
        <begin position="41"/>
        <end position="57"/>
    </location>
</feature>
<keyword evidence="6" id="KW-1185">Reference proteome</keyword>
<dbReference type="InterPro" id="IPR036259">
    <property type="entry name" value="MFS_trans_sf"/>
</dbReference>
<feature type="transmembrane region" description="Helical" evidence="4">
    <location>
        <begin position="395"/>
        <end position="415"/>
    </location>
</feature>
<feature type="transmembrane region" description="Helical" evidence="4">
    <location>
        <begin position="242"/>
        <end position="264"/>
    </location>
</feature>
<comment type="caution">
    <text evidence="5">The sequence shown here is derived from an EMBL/GenBank/DDBJ whole genome shotgun (WGS) entry which is preliminary data.</text>
</comment>
<dbReference type="Proteomes" id="UP000531231">
    <property type="component" value="Unassembled WGS sequence"/>
</dbReference>
<feature type="transmembrane region" description="Helical" evidence="4">
    <location>
        <begin position="333"/>
        <end position="355"/>
    </location>
</feature>
<feature type="transmembrane region" description="Helical" evidence="4">
    <location>
        <begin position="112"/>
        <end position="128"/>
    </location>
</feature>
<feature type="transmembrane region" description="Helical" evidence="4">
    <location>
        <begin position="77"/>
        <end position="100"/>
    </location>
</feature>
<evidence type="ECO:0000256" key="2">
    <source>
        <dbReference type="ARBA" id="ARBA00022989"/>
    </source>
</evidence>
<organism evidence="5 6">
    <name type="scientific">Pseudochrobactrum saccharolyticum</name>
    <dbReference type="NCBI Taxonomy" id="354352"/>
    <lineage>
        <taxon>Bacteria</taxon>
        <taxon>Pseudomonadati</taxon>
        <taxon>Pseudomonadota</taxon>
        <taxon>Alphaproteobacteria</taxon>
        <taxon>Hyphomicrobiales</taxon>
        <taxon>Brucellaceae</taxon>
        <taxon>Pseudochrobactrum</taxon>
    </lineage>
</organism>
<gene>
    <name evidence="5" type="ORF">HNQ68_000072</name>
</gene>
<feature type="transmembrane region" description="Helical" evidence="4">
    <location>
        <begin position="202"/>
        <end position="221"/>
    </location>
</feature>
<evidence type="ECO:0000313" key="6">
    <source>
        <dbReference type="Proteomes" id="UP000531231"/>
    </source>
</evidence>
<feature type="transmembrane region" description="Helical" evidence="4">
    <location>
        <begin position="367"/>
        <end position="389"/>
    </location>
</feature>
<feature type="transmembrane region" description="Helical" evidence="4">
    <location>
        <begin position="276"/>
        <end position="296"/>
    </location>
</feature>
<accession>A0A7W8AHU1</accession>
<dbReference type="InterPro" id="IPR011701">
    <property type="entry name" value="MFS"/>
</dbReference>
<protein>
    <submittedName>
        <fullName evidence="5">CP family cyanate transporter-like MFS transporter</fullName>
    </submittedName>
</protein>
<dbReference type="AlphaFoldDB" id="A0A7W8AHU1"/>
<evidence type="ECO:0000313" key="5">
    <source>
        <dbReference type="EMBL" id="MBB5089560.1"/>
    </source>
</evidence>
<proteinExistence type="predicted"/>
<dbReference type="InterPro" id="IPR052524">
    <property type="entry name" value="MFS_Cyanate_Porter"/>
</dbReference>
<dbReference type="Gene3D" id="1.20.1250.20">
    <property type="entry name" value="MFS general substrate transporter like domains"/>
    <property type="match status" value="2"/>
</dbReference>
<dbReference type="RefSeq" id="WP_225687319.1">
    <property type="nucleotide sequence ID" value="NZ_JACHIL010000001.1"/>
</dbReference>
<sequence>MSVTGEPLLAEGNLHTITETAVSQPVQSKPASSAHHGMTPVYRLLAGLCLVLIALNLRPLFSSFSALLPEIIASTGISSLTAGLLTTLPVFCLGFFAPLAPKFGERIGMERTLLLAVLLLAFGTFLRGTGPVTLMFAGTVLAGACIATCNVLLPGIVKRDFPDKAALLTGFYTMALSGGAAIAAAVTLPVYRALDNSWQQALSLWAVPALIVGILWGVLTWRVKHQRAANKSKVTGLWRDKIAWQLTFFMGLQSSLAFTVFGWLSPILRERGLDGITAGAVVSVSIGMQLIACLVVPTIAVRSRNQSLLNVILIAFATIAMLAMLFMPLWSVWYWAVLQGIGLGGLIAAAMTEIVLRSPNPRVASHLSGMVQFVGYMIASVVPLLIGIIHDLTGTYTASAMLFVAIGLVAAWNGWGAGRALHVQADSE</sequence>
<dbReference type="Pfam" id="PF07690">
    <property type="entry name" value="MFS_1"/>
    <property type="match status" value="1"/>
</dbReference>
<feature type="transmembrane region" description="Helical" evidence="4">
    <location>
        <begin position="134"/>
        <end position="153"/>
    </location>
</feature>